<feature type="transmembrane region" description="Helical" evidence="1">
    <location>
        <begin position="362"/>
        <end position="385"/>
    </location>
</feature>
<dbReference type="PANTHER" id="PTHR11533:SF174">
    <property type="entry name" value="PUROMYCIN-SENSITIVE AMINOPEPTIDASE-RELATED"/>
    <property type="match status" value="1"/>
</dbReference>
<accession>A0A842IQY0</accession>
<dbReference type="GO" id="GO:0070006">
    <property type="term" value="F:metalloaminopeptidase activity"/>
    <property type="evidence" value="ECO:0007669"/>
    <property type="project" value="TreeGrafter"/>
</dbReference>
<dbReference type="GO" id="GO:0005737">
    <property type="term" value="C:cytoplasm"/>
    <property type="evidence" value="ECO:0007669"/>
    <property type="project" value="TreeGrafter"/>
</dbReference>
<feature type="transmembrane region" description="Helical" evidence="1">
    <location>
        <begin position="450"/>
        <end position="468"/>
    </location>
</feature>
<evidence type="ECO:0000259" key="2">
    <source>
        <dbReference type="Pfam" id="PF01433"/>
    </source>
</evidence>
<dbReference type="GO" id="GO:0016020">
    <property type="term" value="C:membrane"/>
    <property type="evidence" value="ECO:0007669"/>
    <property type="project" value="TreeGrafter"/>
</dbReference>
<feature type="transmembrane region" description="Helical" evidence="1">
    <location>
        <begin position="480"/>
        <end position="497"/>
    </location>
</feature>
<dbReference type="AlphaFoldDB" id="A0A842IQY0"/>
<feature type="transmembrane region" description="Helical" evidence="1">
    <location>
        <begin position="534"/>
        <end position="554"/>
    </location>
</feature>
<dbReference type="GO" id="GO:0042277">
    <property type="term" value="F:peptide binding"/>
    <property type="evidence" value="ECO:0007669"/>
    <property type="project" value="TreeGrafter"/>
</dbReference>
<feature type="transmembrane region" description="Helical" evidence="1">
    <location>
        <begin position="48"/>
        <end position="72"/>
    </location>
</feature>
<dbReference type="PANTHER" id="PTHR11533">
    <property type="entry name" value="PROTEASE M1 ZINC METALLOPROTEASE"/>
    <property type="match status" value="1"/>
</dbReference>
<dbReference type="Gene3D" id="1.10.390.10">
    <property type="entry name" value="Neutral Protease Domain 2"/>
    <property type="match status" value="1"/>
</dbReference>
<dbReference type="GO" id="GO:0043171">
    <property type="term" value="P:peptide catabolic process"/>
    <property type="evidence" value="ECO:0007669"/>
    <property type="project" value="TreeGrafter"/>
</dbReference>
<reference evidence="3" key="1">
    <citation type="submission" date="2020-08" db="EMBL/GenBank/DDBJ databases">
        <title>Winogradskyella ouciana sp. nov., isolated from the hadal seawater of the Mariana Trench.</title>
        <authorList>
            <person name="He X."/>
        </authorList>
    </citation>
    <scope>NUCLEOTIDE SEQUENCE [LARGE SCALE GENOMIC DNA]</scope>
    <source>
        <strain evidence="3">KCTC 52348</strain>
    </source>
</reference>
<keyword evidence="4" id="KW-1185">Reference proteome</keyword>
<dbReference type="InterPro" id="IPR050344">
    <property type="entry name" value="Peptidase_M1_aminopeptidases"/>
</dbReference>
<evidence type="ECO:0000313" key="4">
    <source>
        <dbReference type="Proteomes" id="UP000533900"/>
    </source>
</evidence>
<dbReference type="InterPro" id="IPR027268">
    <property type="entry name" value="Peptidase_M4/M1_CTD_sf"/>
</dbReference>
<gene>
    <name evidence="3" type="ORF">H7F21_09010</name>
</gene>
<evidence type="ECO:0000313" key="3">
    <source>
        <dbReference type="EMBL" id="MBC2845231.1"/>
    </source>
</evidence>
<protein>
    <recommendedName>
        <fullName evidence="2">Peptidase M1 membrane alanine aminopeptidase domain-containing protein</fullName>
    </recommendedName>
</protein>
<dbReference type="Pfam" id="PF01433">
    <property type="entry name" value="Peptidase_M1"/>
    <property type="match status" value="1"/>
</dbReference>
<dbReference type="EMBL" id="JACLCP010000002">
    <property type="protein sequence ID" value="MBC2845231.1"/>
    <property type="molecule type" value="Genomic_DNA"/>
</dbReference>
<name>A0A842IQY0_9FLAO</name>
<feature type="transmembrane region" description="Helical" evidence="1">
    <location>
        <begin position="419"/>
        <end position="444"/>
    </location>
</feature>
<feature type="transmembrane region" description="Helical" evidence="1">
    <location>
        <begin position="313"/>
        <end position="342"/>
    </location>
</feature>
<dbReference type="SUPFAM" id="SSF55486">
    <property type="entry name" value="Metalloproteases ('zincins'), catalytic domain"/>
    <property type="match status" value="1"/>
</dbReference>
<evidence type="ECO:0000256" key="1">
    <source>
        <dbReference type="SAM" id="Phobius"/>
    </source>
</evidence>
<dbReference type="InterPro" id="IPR014782">
    <property type="entry name" value="Peptidase_M1_dom"/>
</dbReference>
<sequence>MLLKLIKFELKYHFKQTSYLLFTTLFFLSGVYLGIQEGAINPENKYNIHLFCSLISLASVFQIVFQTGYTVLRDTMNNSAQLIYTTSVSKFQFLYSRYLGIFITSSFSTLLYVLAIFTTILIDPLHIYSAETIEIIDFIWPWLIIILPNVFILTALLFTVALFTKKVPLIFFFGILIFILFWVNNFNIGSPFTGGKLVVDEQTIEKVALFDVLGLCSSYEQTQFWSPLEERTERVKFSGTLAFNRLIWGSLGIVLLLVSYLSFSFKLSESKKGRIKKHRFFKFKSKKQKEILSTPYKPVFVLKKSFKSRLKEFFNLVVIDFKITIFSKTFILLCIVWVGMLLSAMLHNISGQDVYGNVLPTTGLLTGLILEPLAHIGLFLIVFYAGELVWKSRQYNFNEILDAAPTQNSVLLFSKYTALFLLPIFIIVLGILTALLIQISFGYSTIDLKLYLSIFYFGGTSLFIYGILSLFIQQIASNKYLGMLLSLVVIYGLGYGLPSIGFQHPLASIFQLPKVGEGYSDFIGYGQLTNVFNWMSFLWISLALITLLISFKIYKRTSEHRFKNQLKLIVTNWSKLQRLLVLVLLGFVCISSVVIDGKLIPKSYTDDMSFRENYEKNYAKYKGYPLPIVTSVKTKVLLRPKALKYTVEGVYTIFNNTEKPIDTLLVTARNKLDQFSIEDAKIIHKNSALADVKLVVFDPALLPHESKQMSFKTQKSIGDFELQKDIISNGTYLQNSAFEPRFGYIKDLEIVGKGERKKRGLSLEQKKEDLKTYKFENTTRPKQDFETWVTTDKNQIPIAPGQLINQWSTDSTVTYHYKSEVKTDNNISYFSSNYETTVEAYKNVSIEVYYLPKHNTNVSEIIKAAKATLDYGVANFGNYPFDHLRIAEVPLHWKFGGHALPGTIAFQERFFTQDISSPTNGINQLSRVVIHEIGHQWFGQKMSPAPGRGGNMLNETMANYMEAQVLEKMYGKAMVRRLANFSRRRYFNFRSSAEIEEPSLHLVQNETYISYRKGFVVMQSLKELIGEATLNESLKELISSNQKQESARSIDFINIVLSIVDLQEQSLINDWFKKRIIYDLNITNVDYTKSENSMYMLEIDISTNRFETGLNGDKSEINTDETFTIGFYNKYPDDNTALPEFRTIRLKKGENKTNFKLKDLPKYIIIDPMVTRLDEDITDNIFEIDDEQL</sequence>
<comment type="caution">
    <text evidence="3">The sequence shown here is derived from an EMBL/GenBank/DDBJ whole genome shotgun (WGS) entry which is preliminary data.</text>
</comment>
<keyword evidence="1" id="KW-0812">Transmembrane</keyword>
<proteinExistence type="predicted"/>
<keyword evidence="1" id="KW-0472">Membrane</keyword>
<feature type="transmembrane region" description="Helical" evidence="1">
    <location>
        <begin position="20"/>
        <end position="36"/>
    </location>
</feature>
<dbReference type="RefSeq" id="WP_185788941.1">
    <property type="nucleotide sequence ID" value="NZ_JACLCP010000002.1"/>
</dbReference>
<dbReference type="GO" id="GO:0008270">
    <property type="term" value="F:zinc ion binding"/>
    <property type="evidence" value="ECO:0007669"/>
    <property type="project" value="InterPro"/>
</dbReference>
<organism evidence="3 4">
    <name type="scientific">Winogradskyella flava</name>
    <dbReference type="NCBI Taxonomy" id="1884876"/>
    <lineage>
        <taxon>Bacteria</taxon>
        <taxon>Pseudomonadati</taxon>
        <taxon>Bacteroidota</taxon>
        <taxon>Flavobacteriia</taxon>
        <taxon>Flavobacteriales</taxon>
        <taxon>Flavobacteriaceae</taxon>
        <taxon>Winogradskyella</taxon>
    </lineage>
</organism>
<dbReference type="Proteomes" id="UP000533900">
    <property type="component" value="Unassembled WGS sequence"/>
</dbReference>
<keyword evidence="1" id="KW-1133">Transmembrane helix</keyword>
<feature type="transmembrane region" description="Helical" evidence="1">
    <location>
        <begin position="246"/>
        <end position="267"/>
    </location>
</feature>
<dbReference type="GO" id="GO:0005615">
    <property type="term" value="C:extracellular space"/>
    <property type="evidence" value="ECO:0007669"/>
    <property type="project" value="TreeGrafter"/>
</dbReference>
<feature type="transmembrane region" description="Helical" evidence="1">
    <location>
        <begin position="98"/>
        <end position="122"/>
    </location>
</feature>
<feature type="transmembrane region" description="Helical" evidence="1">
    <location>
        <begin position="575"/>
        <end position="595"/>
    </location>
</feature>
<feature type="transmembrane region" description="Helical" evidence="1">
    <location>
        <begin position="142"/>
        <end position="163"/>
    </location>
</feature>
<feature type="domain" description="Peptidase M1 membrane alanine aminopeptidase" evidence="2">
    <location>
        <begin position="878"/>
        <end position="1071"/>
    </location>
</feature>
<feature type="transmembrane region" description="Helical" evidence="1">
    <location>
        <begin position="170"/>
        <end position="188"/>
    </location>
</feature>